<evidence type="ECO:0000313" key="2">
    <source>
        <dbReference type="Proteomes" id="UP001145114"/>
    </source>
</evidence>
<accession>A0ACC1HDU9</accession>
<reference evidence="1" key="1">
    <citation type="submission" date="2022-06" db="EMBL/GenBank/DDBJ databases">
        <title>Phylogenomic reconstructions and comparative analyses of Kickxellomycotina fungi.</title>
        <authorList>
            <person name="Reynolds N.K."/>
            <person name="Stajich J.E."/>
            <person name="Barry K."/>
            <person name="Grigoriev I.V."/>
            <person name="Crous P."/>
            <person name="Smith M.E."/>
        </authorList>
    </citation>
    <scope>NUCLEOTIDE SEQUENCE</scope>
    <source>
        <strain evidence="1">RSA 2271</strain>
    </source>
</reference>
<gene>
    <name evidence="1" type="primary">UBC11</name>
    <name evidence="1" type="ORF">EV182_002653</name>
</gene>
<sequence>MSTATTSASTANATAADSGPISSAVVKRLRSELMGLMMANISGISAFPDSDNLLKWRGTITGAAGTVYEGLKYKLLILFPSNYPYKAPTITFETPCWHPNVDEHGNICLDILKEEWSAIYNIQTILLSLQSLLGEPNPASPLNGHAARLWDNQDEYKRVLLKHYKDHAEGTVE</sequence>
<evidence type="ECO:0000313" key="1">
    <source>
        <dbReference type="EMBL" id="KAJ1674743.1"/>
    </source>
</evidence>
<dbReference type="Proteomes" id="UP001145114">
    <property type="component" value="Unassembled WGS sequence"/>
</dbReference>
<comment type="caution">
    <text evidence="1">The sequence shown here is derived from an EMBL/GenBank/DDBJ whole genome shotgun (WGS) entry which is preliminary data.</text>
</comment>
<keyword evidence="1" id="KW-0808">Transferase</keyword>
<keyword evidence="2" id="KW-1185">Reference proteome</keyword>
<keyword evidence="1" id="KW-0012">Acyltransferase</keyword>
<protein>
    <submittedName>
        <fullName evidence="1">Ubiquitin-conjugating enzyme E2 11</fullName>
        <ecNumber evidence="1">2.3.2.23</ecNumber>
    </submittedName>
</protein>
<name>A0ACC1HDU9_9FUNG</name>
<proteinExistence type="predicted"/>
<dbReference type="EMBL" id="JAMZIH010005715">
    <property type="protein sequence ID" value="KAJ1674743.1"/>
    <property type="molecule type" value="Genomic_DNA"/>
</dbReference>
<organism evidence="1 2">
    <name type="scientific">Spiromyces aspiralis</name>
    <dbReference type="NCBI Taxonomy" id="68401"/>
    <lineage>
        <taxon>Eukaryota</taxon>
        <taxon>Fungi</taxon>
        <taxon>Fungi incertae sedis</taxon>
        <taxon>Zoopagomycota</taxon>
        <taxon>Kickxellomycotina</taxon>
        <taxon>Kickxellomycetes</taxon>
        <taxon>Kickxellales</taxon>
        <taxon>Kickxellaceae</taxon>
        <taxon>Spiromyces</taxon>
    </lineage>
</organism>
<dbReference type="EC" id="2.3.2.23" evidence="1"/>